<feature type="repeat" description="PPR" evidence="2">
    <location>
        <begin position="198"/>
        <end position="232"/>
    </location>
</feature>
<evidence type="ECO:0008006" key="5">
    <source>
        <dbReference type="Google" id="ProtNLM"/>
    </source>
</evidence>
<keyword evidence="4" id="KW-1185">Reference proteome</keyword>
<dbReference type="PANTHER" id="PTHR47926">
    <property type="entry name" value="PENTATRICOPEPTIDE REPEAT-CONTAINING PROTEIN"/>
    <property type="match status" value="1"/>
</dbReference>
<feature type="repeat" description="PPR" evidence="2">
    <location>
        <begin position="437"/>
        <end position="471"/>
    </location>
</feature>
<dbReference type="InterPro" id="IPR002885">
    <property type="entry name" value="PPR_rpt"/>
</dbReference>
<proteinExistence type="predicted"/>
<dbReference type="Pfam" id="PF01535">
    <property type="entry name" value="PPR"/>
    <property type="match status" value="6"/>
</dbReference>
<dbReference type="InterPro" id="IPR046848">
    <property type="entry name" value="E_motif"/>
</dbReference>
<keyword evidence="1" id="KW-0677">Repeat</keyword>
<dbReference type="Gene3D" id="1.25.40.10">
    <property type="entry name" value="Tetratricopeptide repeat domain"/>
    <property type="match status" value="3"/>
</dbReference>
<feature type="repeat" description="PPR" evidence="2">
    <location>
        <begin position="65"/>
        <end position="99"/>
    </location>
</feature>
<feature type="repeat" description="PPR" evidence="2">
    <location>
        <begin position="269"/>
        <end position="299"/>
    </location>
</feature>
<dbReference type="Pfam" id="PF20431">
    <property type="entry name" value="E_motif"/>
    <property type="match status" value="1"/>
</dbReference>
<dbReference type="PROSITE" id="PS51375">
    <property type="entry name" value="PPR"/>
    <property type="match status" value="6"/>
</dbReference>
<evidence type="ECO:0000313" key="3">
    <source>
        <dbReference type="EMBL" id="KAI3902047.1"/>
    </source>
</evidence>
<accession>A0AAD4XD01</accession>
<dbReference type="Pfam" id="PF13041">
    <property type="entry name" value="PPR_2"/>
    <property type="match status" value="1"/>
</dbReference>
<dbReference type="FunFam" id="1.25.40.10:FF:000348">
    <property type="entry name" value="Pentatricopeptide repeat-containing protein chloroplastic"/>
    <property type="match status" value="1"/>
</dbReference>
<evidence type="ECO:0000256" key="2">
    <source>
        <dbReference type="PROSITE-ProRule" id="PRU00708"/>
    </source>
</evidence>
<dbReference type="PANTHER" id="PTHR47926:SF497">
    <property type="entry name" value="TETRATRICOPEPTIDE-LIKE HELICAL DOMAIN SUPERFAMILY"/>
    <property type="match status" value="1"/>
</dbReference>
<comment type="caution">
    <text evidence="3">The sequence shown here is derived from an EMBL/GenBank/DDBJ whole genome shotgun (WGS) entry which is preliminary data.</text>
</comment>
<evidence type="ECO:0000313" key="4">
    <source>
        <dbReference type="Proteomes" id="UP001202328"/>
    </source>
</evidence>
<dbReference type="AlphaFoldDB" id="A0AAD4XD01"/>
<dbReference type="GO" id="GO:0003723">
    <property type="term" value="F:RNA binding"/>
    <property type="evidence" value="ECO:0007669"/>
    <property type="project" value="InterPro"/>
</dbReference>
<dbReference type="FunFam" id="1.25.40.10:FF:000277">
    <property type="entry name" value="Pentatricopeptide repeat-containing protein, mitochondrial"/>
    <property type="match status" value="1"/>
</dbReference>
<organism evidence="3 4">
    <name type="scientific">Papaver atlanticum</name>
    <dbReference type="NCBI Taxonomy" id="357466"/>
    <lineage>
        <taxon>Eukaryota</taxon>
        <taxon>Viridiplantae</taxon>
        <taxon>Streptophyta</taxon>
        <taxon>Embryophyta</taxon>
        <taxon>Tracheophyta</taxon>
        <taxon>Spermatophyta</taxon>
        <taxon>Magnoliopsida</taxon>
        <taxon>Ranunculales</taxon>
        <taxon>Papaveraceae</taxon>
        <taxon>Papaveroideae</taxon>
        <taxon>Papaver</taxon>
    </lineage>
</organism>
<dbReference type="EMBL" id="JAJJMB010011474">
    <property type="protein sequence ID" value="KAI3902047.1"/>
    <property type="molecule type" value="Genomic_DNA"/>
</dbReference>
<dbReference type="GO" id="GO:0005737">
    <property type="term" value="C:cytoplasm"/>
    <property type="evidence" value="ECO:0007669"/>
    <property type="project" value="UniProtKB-ARBA"/>
</dbReference>
<dbReference type="Proteomes" id="UP001202328">
    <property type="component" value="Unassembled WGS sequence"/>
</dbReference>
<protein>
    <recommendedName>
        <fullName evidence="5">Pentatricopeptide repeat-containing protein</fullName>
    </recommendedName>
</protein>
<dbReference type="SUPFAM" id="SSF48452">
    <property type="entry name" value="TPR-like"/>
    <property type="match status" value="1"/>
</dbReference>
<dbReference type="GO" id="GO:0016556">
    <property type="term" value="P:mRNA modification"/>
    <property type="evidence" value="ECO:0007669"/>
    <property type="project" value="UniProtKB-ARBA"/>
</dbReference>
<dbReference type="NCBIfam" id="TIGR00756">
    <property type="entry name" value="PPR"/>
    <property type="match status" value="4"/>
</dbReference>
<gene>
    <name evidence="3" type="ORF">MKW98_013721</name>
</gene>
<name>A0AAD4XD01_9MAGN</name>
<feature type="repeat" description="PPR" evidence="2">
    <location>
        <begin position="167"/>
        <end position="197"/>
    </location>
</feature>
<evidence type="ECO:0000256" key="1">
    <source>
        <dbReference type="ARBA" id="ARBA00022737"/>
    </source>
</evidence>
<reference evidence="3" key="1">
    <citation type="submission" date="2022-04" db="EMBL/GenBank/DDBJ databases">
        <title>A functionally conserved STORR gene fusion in Papaver species that diverged 16.8 million years ago.</title>
        <authorList>
            <person name="Catania T."/>
        </authorList>
    </citation>
    <scope>NUCLEOTIDE SEQUENCE</scope>
    <source>
        <strain evidence="3">S-188037</strain>
    </source>
</reference>
<dbReference type="InterPro" id="IPR046960">
    <property type="entry name" value="PPR_At4g14850-like_plant"/>
</dbReference>
<feature type="repeat" description="PPR" evidence="2">
    <location>
        <begin position="300"/>
        <end position="334"/>
    </location>
</feature>
<dbReference type="InterPro" id="IPR011990">
    <property type="entry name" value="TPR-like_helical_dom_sf"/>
</dbReference>
<dbReference type="FunFam" id="1.25.40.10:FF:001579">
    <property type="entry name" value="Pentatricopeptide repeat-containing protein"/>
    <property type="match status" value="1"/>
</dbReference>
<sequence>MKRSYCHHLLQTCRNLEQLKQIHAQALTQGLHHRQNLSCKIFNTYTKFNKPIEAYNVFNQIQNPDIVSWTCLISLHLNTDRPFEALLVFSNLSSLGLKPDSFSVVGALTACGRSENLGHGKAVHGMIYRHELVASGPIVGNALIDMYSRNGKIKVAQTVFDEMKSKDVATWTSLMHGFIKCDDLNSARIVFDRMPERNSVSWTAMITGYIQGGKPIEALEIFQKLKSDGNDHPTAVMIVAVLSGCADIGALDLGQLIHGYVTKTYLNLDVTVKNALMDMYCKSGSLESAERIFEEISTKDNFSWTTMILGFAVHGSGKRALEIFSDMLESGDYPNEVTFVAVLSACSHAGLVNEGRRWFNCMQEMYHLEPKIEHYGCMVDLLGRAGLVEESKDLIEKMKVPPDGIIWRSLLSSSIACKNLETAVLAGKKILELEPSDDGVYVLLWNMYCSANQWEEAIKMRKLMKDRRIKKKPGRSCIEINGVVNQFLAEDKTPNPGTETQLVLERMAQVMKVDNSYLFEMEFD</sequence>